<organism evidence="6 7">
    <name type="scientific">Batillaria attramentaria</name>
    <dbReference type="NCBI Taxonomy" id="370345"/>
    <lineage>
        <taxon>Eukaryota</taxon>
        <taxon>Metazoa</taxon>
        <taxon>Spiralia</taxon>
        <taxon>Lophotrochozoa</taxon>
        <taxon>Mollusca</taxon>
        <taxon>Gastropoda</taxon>
        <taxon>Caenogastropoda</taxon>
        <taxon>Sorbeoconcha</taxon>
        <taxon>Cerithioidea</taxon>
        <taxon>Batillariidae</taxon>
        <taxon>Batillaria</taxon>
    </lineage>
</organism>
<dbReference type="FunFam" id="1.10.150.570:FF:000001">
    <property type="entry name" value="tRNA uridine 5-carboxymethylaminomethyl modification enzyme MnmG"/>
    <property type="match status" value="1"/>
</dbReference>
<dbReference type="InterPro" id="IPR047001">
    <property type="entry name" value="MnmG_C_subdom"/>
</dbReference>
<dbReference type="GO" id="GO:0070899">
    <property type="term" value="P:mitochondrial tRNA wobble uridine modification"/>
    <property type="evidence" value="ECO:0007669"/>
    <property type="project" value="UniProtKB-ARBA"/>
</dbReference>
<dbReference type="SMART" id="SM01228">
    <property type="entry name" value="GIDA_assoc_3"/>
    <property type="match status" value="1"/>
</dbReference>
<dbReference type="Pfam" id="PF01134">
    <property type="entry name" value="GIDA"/>
    <property type="match status" value="1"/>
</dbReference>
<dbReference type="EMBL" id="JACVVK020000245">
    <property type="protein sequence ID" value="KAK7482438.1"/>
    <property type="molecule type" value="Genomic_DNA"/>
</dbReference>
<reference evidence="6 7" key="1">
    <citation type="journal article" date="2023" name="Sci. Data">
        <title>Genome assembly of the Korean intertidal mud-creeper Batillaria attramentaria.</title>
        <authorList>
            <person name="Patra A.K."/>
            <person name="Ho P.T."/>
            <person name="Jun S."/>
            <person name="Lee S.J."/>
            <person name="Kim Y."/>
            <person name="Won Y.J."/>
        </authorList>
    </citation>
    <scope>NUCLEOTIDE SEQUENCE [LARGE SCALE GENOMIC DNA]</scope>
    <source>
        <strain evidence="6">Wonlab-2016</strain>
    </source>
</reference>
<name>A0ABD0K6E9_9CAEN</name>
<comment type="caution">
    <text evidence="6">The sequence shown here is derived from an EMBL/GenBank/DDBJ whole genome shotgun (WGS) entry which is preliminary data.</text>
</comment>
<dbReference type="Gene3D" id="1.10.150.570">
    <property type="entry name" value="GidA associated domain, C-terminal subdomain"/>
    <property type="match status" value="1"/>
</dbReference>
<dbReference type="Gene3D" id="3.50.50.60">
    <property type="entry name" value="FAD/NAD(P)-binding domain"/>
    <property type="match status" value="1"/>
</dbReference>
<evidence type="ECO:0000256" key="3">
    <source>
        <dbReference type="ARBA" id="ARBA00022630"/>
    </source>
</evidence>
<sequence length="387" mass="43097">MWADGGTEKRAVVFENDWPVSSLLVASVTAANGDGNWPLSRLFSYCPSIESKIWRFKGRQHQVWLEPEGLNTDVVYPNGISCTMPEEHQVRLVRAIPGLQKCSLVHPGYGVEYDYMDPRQLKPTLETLPVHGLFFAGQINGTTGYEEAAAQGIIAGINAACLAQGKLPLIIDRTQGYIGVLIDDLTTQGTNEPYRMFTSRAEFRLSLRPDNADTRLTEIGYKAGCVSQHRYERAVEMRQAVQDNLEILKSLHKPVYNAVDVMSHPDVTMHLMADAVPDVFGHLIGNTALLNKLNIEAKYQAELQQQLYDIEEVRKEEQLQLPENLDYYSLNMSTDAKVKLADARPASIAAASRIPGITPAAIVILLRHVKYRHRPLGYDVTPSSPSP</sequence>
<dbReference type="PROSITE" id="PS01281">
    <property type="entry name" value="GIDA_2"/>
    <property type="match status" value="1"/>
</dbReference>
<protein>
    <recommendedName>
        <fullName evidence="5">tRNA uridine 5-carboxymethylaminomethyl modification enzyme C-terminal subdomain domain-containing protein</fullName>
    </recommendedName>
</protein>
<evidence type="ECO:0000256" key="1">
    <source>
        <dbReference type="ARBA" id="ARBA00001974"/>
    </source>
</evidence>
<dbReference type="InterPro" id="IPR002218">
    <property type="entry name" value="MnmG-rel"/>
</dbReference>
<dbReference type="InterPro" id="IPR020595">
    <property type="entry name" value="MnmG-rel_CS"/>
</dbReference>
<dbReference type="InterPro" id="IPR040131">
    <property type="entry name" value="MnmG_N"/>
</dbReference>
<gene>
    <name evidence="6" type="ORF">BaRGS_00026360</name>
</gene>
<dbReference type="AlphaFoldDB" id="A0ABD0K6E9"/>
<dbReference type="Pfam" id="PF13932">
    <property type="entry name" value="SAM_GIDA_C"/>
    <property type="match status" value="1"/>
</dbReference>
<evidence type="ECO:0000313" key="6">
    <source>
        <dbReference type="EMBL" id="KAK7482438.1"/>
    </source>
</evidence>
<dbReference type="Proteomes" id="UP001519460">
    <property type="component" value="Unassembled WGS sequence"/>
</dbReference>
<evidence type="ECO:0000313" key="7">
    <source>
        <dbReference type="Proteomes" id="UP001519460"/>
    </source>
</evidence>
<dbReference type="InterPro" id="IPR026904">
    <property type="entry name" value="MnmG_C"/>
</dbReference>
<dbReference type="GO" id="GO:0005739">
    <property type="term" value="C:mitochondrion"/>
    <property type="evidence" value="ECO:0007669"/>
    <property type="project" value="GOC"/>
</dbReference>
<comment type="similarity">
    <text evidence="2">Belongs to the MnmG family.</text>
</comment>
<comment type="cofactor">
    <cofactor evidence="1">
        <name>FAD</name>
        <dbReference type="ChEBI" id="CHEBI:57692"/>
    </cofactor>
</comment>
<feature type="domain" description="tRNA uridine 5-carboxymethylaminomethyl modification enzyme C-terminal subdomain" evidence="5">
    <location>
        <begin position="297"/>
        <end position="367"/>
    </location>
</feature>
<dbReference type="SUPFAM" id="SSF51905">
    <property type="entry name" value="FAD/NAD(P)-binding domain"/>
    <property type="match status" value="1"/>
</dbReference>
<accession>A0ABD0K6E9</accession>
<dbReference type="InterPro" id="IPR036188">
    <property type="entry name" value="FAD/NAD-bd_sf"/>
</dbReference>
<keyword evidence="3" id="KW-0285">Flavoprotein</keyword>
<evidence type="ECO:0000256" key="4">
    <source>
        <dbReference type="ARBA" id="ARBA00022827"/>
    </source>
</evidence>
<evidence type="ECO:0000259" key="5">
    <source>
        <dbReference type="SMART" id="SM01228"/>
    </source>
</evidence>
<keyword evidence="7" id="KW-1185">Reference proteome</keyword>
<proteinExistence type="inferred from homology"/>
<dbReference type="PANTHER" id="PTHR11806:SF0">
    <property type="entry name" value="PROTEIN MTO1 HOMOLOG, MITOCHONDRIAL"/>
    <property type="match status" value="1"/>
</dbReference>
<dbReference type="InterPro" id="IPR044920">
    <property type="entry name" value="MnmG_C_subdom_sf"/>
</dbReference>
<dbReference type="PANTHER" id="PTHR11806">
    <property type="entry name" value="GLUCOSE INHIBITED DIVISION PROTEIN A"/>
    <property type="match status" value="1"/>
</dbReference>
<keyword evidence="4" id="KW-0274">FAD</keyword>
<evidence type="ECO:0000256" key="2">
    <source>
        <dbReference type="ARBA" id="ARBA00007653"/>
    </source>
</evidence>
<dbReference type="FunFam" id="3.50.50.60:FF:000002">
    <property type="entry name" value="tRNA uridine 5-carboxymethylaminomethyl modification enzyme MnmG"/>
    <property type="match status" value="1"/>
</dbReference>